<proteinExistence type="inferred from homology"/>
<feature type="domain" description="Large ribosomal subunit protein uL30 N-terminal eukaryotes" evidence="5">
    <location>
        <begin position="14"/>
        <end position="83"/>
    </location>
</feature>
<evidence type="ECO:0000256" key="1">
    <source>
        <dbReference type="ARBA" id="ARBA00007594"/>
    </source>
</evidence>
<dbReference type="GO" id="GO:0003735">
    <property type="term" value="F:structural constituent of ribosome"/>
    <property type="evidence" value="ECO:0007669"/>
    <property type="project" value="TreeGrafter"/>
</dbReference>
<evidence type="ECO:0000256" key="3">
    <source>
        <dbReference type="ARBA" id="ARBA00023274"/>
    </source>
</evidence>
<dbReference type="PANTHER" id="PTHR11524:SF12">
    <property type="entry name" value="LARGE RIBOSOMAL SUBUNIT PROTEIN UL30"/>
    <property type="match status" value="1"/>
</dbReference>
<sequence length="148" mass="17322">NHGGWLKKKKVPAMPETLKKKGRDFTELKIKCLRRKYAQKMLQKEMKKLICEKAKRHHKEHRQMYTIEIQLARMARKAGNLCVLGEPKLAFVIRTLQLSIVLSPKAQKVLQLLHLHQIFNGTCVKFKEASVNMLRIMEPYRALGYPNM</sequence>
<dbReference type="GO" id="GO:0000463">
    <property type="term" value="P:maturation of LSU-rRNA from tricistronic rRNA transcript (SSU-rRNA, 5.8S rRNA, LSU-rRNA)"/>
    <property type="evidence" value="ECO:0007669"/>
    <property type="project" value="TreeGrafter"/>
</dbReference>
<comment type="similarity">
    <text evidence="1">Belongs to the universal ribosomal protein uL30 family.</text>
</comment>
<dbReference type="Pfam" id="PF00327">
    <property type="entry name" value="Ribosomal_L30"/>
    <property type="match status" value="1"/>
</dbReference>
<keyword evidence="2 6" id="KW-0689">Ribosomal protein</keyword>
<reference evidence="6 7" key="1">
    <citation type="submission" date="2019-01" db="EMBL/GenBank/DDBJ databases">
        <authorList>
            <person name="Alioto T."/>
            <person name="Alioto T."/>
        </authorList>
    </citation>
    <scope>NUCLEOTIDE SEQUENCE [LARGE SCALE GENOMIC DNA]</scope>
</reference>
<dbReference type="SUPFAM" id="SSF55129">
    <property type="entry name" value="Ribosomal protein L30p/L7e"/>
    <property type="match status" value="1"/>
</dbReference>
<dbReference type="EMBL" id="CAAGRJ010005685">
    <property type="protein sequence ID" value="VFV23625.1"/>
    <property type="molecule type" value="Genomic_DNA"/>
</dbReference>
<dbReference type="InterPro" id="IPR012988">
    <property type="entry name" value="Ribosomal_uL30_N_euk"/>
</dbReference>
<dbReference type="GO" id="GO:0022625">
    <property type="term" value="C:cytosolic large ribosomal subunit"/>
    <property type="evidence" value="ECO:0007669"/>
    <property type="project" value="TreeGrafter"/>
</dbReference>
<dbReference type="InterPro" id="IPR039699">
    <property type="entry name" value="Ribosomal_uL30"/>
</dbReference>
<organism evidence="6 7">
    <name type="scientific">Lynx pardinus</name>
    <name type="common">Iberian lynx</name>
    <name type="synonym">Felis pardina</name>
    <dbReference type="NCBI Taxonomy" id="191816"/>
    <lineage>
        <taxon>Eukaryota</taxon>
        <taxon>Metazoa</taxon>
        <taxon>Chordata</taxon>
        <taxon>Craniata</taxon>
        <taxon>Vertebrata</taxon>
        <taxon>Euteleostomi</taxon>
        <taxon>Mammalia</taxon>
        <taxon>Eutheria</taxon>
        <taxon>Laurasiatheria</taxon>
        <taxon>Carnivora</taxon>
        <taxon>Feliformia</taxon>
        <taxon>Felidae</taxon>
        <taxon>Felinae</taxon>
        <taxon>Lynx</taxon>
    </lineage>
</organism>
<name>A0A485MRG7_LYNPA</name>
<accession>A0A485MRG7</accession>
<dbReference type="GO" id="GO:0003723">
    <property type="term" value="F:RNA binding"/>
    <property type="evidence" value="ECO:0007669"/>
    <property type="project" value="TreeGrafter"/>
</dbReference>
<evidence type="ECO:0000259" key="4">
    <source>
        <dbReference type="Pfam" id="PF00327"/>
    </source>
</evidence>
<dbReference type="Gene3D" id="3.30.1390.20">
    <property type="entry name" value="Ribosomal protein L30, ferredoxin-like fold domain"/>
    <property type="match status" value="1"/>
</dbReference>
<evidence type="ECO:0000256" key="2">
    <source>
        <dbReference type="ARBA" id="ARBA00022980"/>
    </source>
</evidence>
<keyword evidence="7" id="KW-1185">Reference proteome</keyword>
<feature type="non-terminal residue" evidence="6">
    <location>
        <position position="1"/>
    </location>
</feature>
<dbReference type="FunFam" id="3.30.1390.20:FF:000004">
    <property type="entry name" value="60S ribosomal protein L7"/>
    <property type="match status" value="1"/>
</dbReference>
<feature type="domain" description="Large ribosomal subunit protein uL30-like ferredoxin-like fold" evidence="4">
    <location>
        <begin position="91"/>
        <end position="140"/>
    </location>
</feature>
<dbReference type="InterPro" id="IPR016082">
    <property type="entry name" value="Ribosomal_uL30_ferredoxin-like"/>
</dbReference>
<dbReference type="PANTHER" id="PTHR11524">
    <property type="entry name" value="60S RIBOSOMAL PROTEIN L7"/>
    <property type="match status" value="1"/>
</dbReference>
<dbReference type="InterPro" id="IPR036919">
    <property type="entry name" value="Ribo_uL30_ferredoxin-like_sf"/>
</dbReference>
<evidence type="ECO:0000313" key="7">
    <source>
        <dbReference type="Proteomes" id="UP000386466"/>
    </source>
</evidence>
<evidence type="ECO:0000313" key="6">
    <source>
        <dbReference type="EMBL" id="VFV23625.1"/>
    </source>
</evidence>
<protein>
    <submittedName>
        <fullName evidence="6">60s ribosomal protein l7-like</fullName>
    </submittedName>
</protein>
<evidence type="ECO:0000259" key="5">
    <source>
        <dbReference type="Pfam" id="PF08079"/>
    </source>
</evidence>
<gene>
    <name evidence="6" type="ORF">LYPA_23C003556</name>
</gene>
<keyword evidence="3" id="KW-0687">Ribonucleoprotein</keyword>
<dbReference type="AlphaFoldDB" id="A0A485MRG7"/>
<dbReference type="Pfam" id="PF08079">
    <property type="entry name" value="Ribosomal_L30_N"/>
    <property type="match status" value="1"/>
</dbReference>
<dbReference type="Proteomes" id="UP000386466">
    <property type="component" value="Unassembled WGS sequence"/>
</dbReference>